<organism evidence="1 2">
    <name type="scientific">Sarcoptes scabiei</name>
    <name type="common">Itch mite</name>
    <name type="synonym">Acarus scabiei</name>
    <dbReference type="NCBI Taxonomy" id="52283"/>
    <lineage>
        <taxon>Eukaryota</taxon>
        <taxon>Metazoa</taxon>
        <taxon>Ecdysozoa</taxon>
        <taxon>Arthropoda</taxon>
        <taxon>Chelicerata</taxon>
        <taxon>Arachnida</taxon>
        <taxon>Acari</taxon>
        <taxon>Acariformes</taxon>
        <taxon>Sarcoptiformes</taxon>
        <taxon>Astigmata</taxon>
        <taxon>Psoroptidia</taxon>
        <taxon>Sarcoptoidea</taxon>
        <taxon>Sarcoptidae</taxon>
        <taxon>Sarcoptinae</taxon>
        <taxon>Sarcoptes</taxon>
    </lineage>
</organism>
<proteinExistence type="predicted"/>
<gene>
    <name evidence="1" type="ORF">QR98_0000990</name>
</gene>
<dbReference type="EMBL" id="JXLN01000003">
    <property type="protein sequence ID" value="KPL94036.1"/>
    <property type="molecule type" value="Genomic_DNA"/>
</dbReference>
<reference evidence="1 2" key="1">
    <citation type="journal article" date="2015" name="Parasit. Vectors">
        <title>Draft genome of the scabies mite.</title>
        <authorList>
            <person name="Rider S.D.Jr."/>
            <person name="Morgan M.S."/>
            <person name="Arlian L.G."/>
        </authorList>
    </citation>
    <scope>NUCLEOTIDE SEQUENCE [LARGE SCALE GENOMIC DNA]</scope>
    <source>
        <strain evidence="1">Arlian Lab</strain>
    </source>
</reference>
<name>A0A131ZUD7_SARSC</name>
<accession>A0A131ZUD7</accession>
<sequence>MELIDTLVWSLDSWIINKLEANETIKTNADEETVIETDKLPDSKWLSEQTRADYLFLKGCRLRYFFLPETVNVFDCIEKQLKVYRSRRNDSDDRHQQRPFNWKCYRKRLKLIQKQNLSESSTTDA</sequence>
<dbReference type="VEuPathDB" id="VectorBase:SSCA009495"/>
<evidence type="ECO:0000313" key="1">
    <source>
        <dbReference type="EMBL" id="KPL94036.1"/>
    </source>
</evidence>
<evidence type="ECO:0000313" key="2">
    <source>
        <dbReference type="Proteomes" id="UP000616769"/>
    </source>
</evidence>
<protein>
    <submittedName>
        <fullName evidence="1">Uncharacterized protein</fullName>
    </submittedName>
</protein>
<dbReference type="OrthoDB" id="10256176at2759"/>
<dbReference type="Proteomes" id="UP000616769">
    <property type="component" value="Unassembled WGS sequence"/>
</dbReference>
<dbReference type="AlphaFoldDB" id="A0A131ZUD7"/>
<comment type="caution">
    <text evidence="1">The sequence shown here is derived from an EMBL/GenBank/DDBJ whole genome shotgun (WGS) entry which is preliminary data.</text>
</comment>